<reference evidence="2 3" key="1">
    <citation type="submission" date="2021-01" db="EMBL/GenBank/DDBJ databases">
        <title>Sequencing the genomes of 1000 actinobacteria strains.</title>
        <authorList>
            <person name="Klenk H.-P."/>
        </authorList>
    </citation>
    <scope>NUCLEOTIDE SEQUENCE [LARGE SCALE GENOMIC DNA]</scope>
    <source>
        <strain evidence="2 3">DSM 13057</strain>
    </source>
</reference>
<evidence type="ECO:0000259" key="1">
    <source>
        <dbReference type="PROSITE" id="PS51725"/>
    </source>
</evidence>
<dbReference type="SUPFAM" id="SSF54909">
    <property type="entry name" value="Dimeric alpha+beta barrel"/>
    <property type="match status" value="1"/>
</dbReference>
<dbReference type="InterPro" id="IPR050744">
    <property type="entry name" value="AI-2_Isomerase_LsrG"/>
</dbReference>
<dbReference type="PANTHER" id="PTHR33336">
    <property type="entry name" value="QUINOL MONOOXYGENASE YGIN-RELATED"/>
    <property type="match status" value="1"/>
</dbReference>
<dbReference type="Gene3D" id="3.30.70.100">
    <property type="match status" value="1"/>
</dbReference>
<accession>A0ABS2L1Z5</accession>
<dbReference type="PANTHER" id="PTHR33336:SF3">
    <property type="entry name" value="ABM DOMAIN-CONTAINING PROTEIN"/>
    <property type="match status" value="1"/>
</dbReference>
<evidence type="ECO:0000313" key="2">
    <source>
        <dbReference type="EMBL" id="MBM7471097.1"/>
    </source>
</evidence>
<comment type="caution">
    <text evidence="2">The sequence shown here is derived from an EMBL/GenBank/DDBJ whole genome shotgun (WGS) entry which is preliminary data.</text>
</comment>
<evidence type="ECO:0000313" key="3">
    <source>
        <dbReference type="Proteomes" id="UP000776164"/>
    </source>
</evidence>
<dbReference type="GO" id="GO:0004497">
    <property type="term" value="F:monooxygenase activity"/>
    <property type="evidence" value="ECO:0007669"/>
    <property type="project" value="UniProtKB-KW"/>
</dbReference>
<gene>
    <name evidence="2" type="ORF">JOE66_000731</name>
</gene>
<dbReference type="PROSITE" id="PS51725">
    <property type="entry name" value="ABM"/>
    <property type="match status" value="1"/>
</dbReference>
<keyword evidence="3" id="KW-1185">Reference proteome</keyword>
<dbReference type="Proteomes" id="UP000776164">
    <property type="component" value="Unassembled WGS sequence"/>
</dbReference>
<keyword evidence="2" id="KW-0560">Oxidoreductase</keyword>
<dbReference type="InterPro" id="IPR011008">
    <property type="entry name" value="Dimeric_a/b-barrel"/>
</dbReference>
<dbReference type="EMBL" id="JAFBBU010000001">
    <property type="protein sequence ID" value="MBM7471097.1"/>
    <property type="molecule type" value="Genomic_DNA"/>
</dbReference>
<sequence>MTIALYAEFTASAGNAAAVSSLIDEFATVVRTEPGNLRFDPHRLASDPHSVFVYELYRDQLAFDTHLASAHGLEFNRKLTSLITGGQSQLTMLDPIGVFPA</sequence>
<proteinExistence type="predicted"/>
<keyword evidence="2" id="KW-0503">Monooxygenase</keyword>
<dbReference type="RefSeq" id="WP_205106848.1">
    <property type="nucleotide sequence ID" value="NZ_BAAAHT010000017.1"/>
</dbReference>
<name>A0ABS2L1Z5_9MICO</name>
<dbReference type="InterPro" id="IPR007138">
    <property type="entry name" value="ABM_dom"/>
</dbReference>
<organism evidence="2 3">
    <name type="scientific">Subtercola frigoramans</name>
    <dbReference type="NCBI Taxonomy" id="120298"/>
    <lineage>
        <taxon>Bacteria</taxon>
        <taxon>Bacillati</taxon>
        <taxon>Actinomycetota</taxon>
        <taxon>Actinomycetes</taxon>
        <taxon>Micrococcales</taxon>
        <taxon>Microbacteriaceae</taxon>
        <taxon>Subtercola</taxon>
    </lineage>
</organism>
<dbReference type="Pfam" id="PF03992">
    <property type="entry name" value="ABM"/>
    <property type="match status" value="1"/>
</dbReference>
<feature type="domain" description="ABM" evidence="1">
    <location>
        <begin position="3"/>
        <end position="92"/>
    </location>
</feature>
<protein>
    <submittedName>
        <fullName evidence="2">Quinol monooxygenase YgiN</fullName>
    </submittedName>
</protein>